<dbReference type="NCBIfam" id="TIGR04258">
    <property type="entry name" value="4helix_suffix"/>
    <property type="match status" value="1"/>
</dbReference>
<dbReference type="Gene3D" id="1.20.1440.60">
    <property type="entry name" value="23S rRNA-intervening sequence"/>
    <property type="match status" value="1"/>
</dbReference>
<sequence length="228" mass="26425">MTYPKFIPPHGGYRKLKSFQTAEIIFDLTKEFCDRYLAGDKSSRSYRTYDQMFQAARSGKQNIAEGCQVSGTSKNSELKLISVARASLEELLQDYEDFLRQRSLRLWGKEEPKAQEIRALGYMSNRTYKTYISYMALPEIAANCLICLIHQANYLLDQQLKSLENNFKKEDFIPPFQKWAGIEKTNEHSKENDYYDKLLGKEGFIMTSHGLMKIEEAEKLGLEEIDIP</sequence>
<evidence type="ECO:0000313" key="2">
    <source>
        <dbReference type="Proteomes" id="UP000229317"/>
    </source>
</evidence>
<dbReference type="AlphaFoldDB" id="A0A2H0KWA6"/>
<accession>A0A2H0KWA6</accession>
<dbReference type="NCBIfam" id="TIGR02436">
    <property type="entry name" value="four helix bundle protein"/>
    <property type="match status" value="1"/>
</dbReference>
<dbReference type="SUPFAM" id="SSF158446">
    <property type="entry name" value="IVS-encoded protein-like"/>
    <property type="match status" value="1"/>
</dbReference>
<dbReference type="EMBL" id="PCVO01000004">
    <property type="protein sequence ID" value="PIQ75585.1"/>
    <property type="molecule type" value="Genomic_DNA"/>
</dbReference>
<gene>
    <name evidence="1" type="ORF">COV84_00270</name>
</gene>
<name>A0A2H0KWA6_9BACT</name>
<dbReference type="InterPro" id="IPR036583">
    <property type="entry name" value="23S_rRNA_IVS_sf"/>
</dbReference>
<evidence type="ECO:0000313" key="1">
    <source>
        <dbReference type="EMBL" id="PIQ75585.1"/>
    </source>
</evidence>
<proteinExistence type="predicted"/>
<dbReference type="Proteomes" id="UP000229317">
    <property type="component" value="Unassembled WGS sequence"/>
</dbReference>
<comment type="caution">
    <text evidence="1">The sequence shown here is derived from an EMBL/GenBank/DDBJ whole genome shotgun (WGS) entry which is preliminary data.</text>
</comment>
<organism evidence="1 2">
    <name type="scientific">Candidatus Portnoybacteria bacterium CG11_big_fil_rev_8_21_14_0_20_40_15</name>
    <dbReference type="NCBI Taxonomy" id="1974817"/>
    <lineage>
        <taxon>Bacteria</taxon>
        <taxon>Candidatus Portnoyibacteriota</taxon>
    </lineage>
</organism>
<dbReference type="InterPro" id="IPR026354">
    <property type="entry name" value="4helix_suffix_dom"/>
</dbReference>
<protein>
    <submittedName>
        <fullName evidence="1">Four helix bundle protein</fullName>
    </submittedName>
</protein>
<dbReference type="InterPro" id="IPR012657">
    <property type="entry name" value="23S_rRNA-intervening_sequence"/>
</dbReference>
<reference evidence="1 2" key="1">
    <citation type="submission" date="2017-09" db="EMBL/GenBank/DDBJ databases">
        <title>Depth-based differentiation of microbial function through sediment-hosted aquifers and enrichment of novel symbionts in the deep terrestrial subsurface.</title>
        <authorList>
            <person name="Probst A.J."/>
            <person name="Ladd B."/>
            <person name="Jarett J.K."/>
            <person name="Geller-Mcgrath D.E."/>
            <person name="Sieber C.M."/>
            <person name="Emerson J.B."/>
            <person name="Anantharaman K."/>
            <person name="Thomas B.C."/>
            <person name="Malmstrom R."/>
            <person name="Stieglmeier M."/>
            <person name="Klingl A."/>
            <person name="Woyke T."/>
            <person name="Ryan C.M."/>
            <person name="Banfield J.F."/>
        </authorList>
    </citation>
    <scope>NUCLEOTIDE SEQUENCE [LARGE SCALE GENOMIC DNA]</scope>
    <source>
        <strain evidence="1">CG11_big_fil_rev_8_21_14_0_20_40_15</strain>
    </source>
</reference>